<proteinExistence type="predicted"/>
<feature type="compositionally biased region" description="Polar residues" evidence="1">
    <location>
        <begin position="120"/>
        <end position="137"/>
    </location>
</feature>
<organism evidence="2 3">
    <name type="scientific">Haloarchaeobius iranensis</name>
    <dbReference type="NCBI Taxonomy" id="996166"/>
    <lineage>
        <taxon>Archaea</taxon>
        <taxon>Methanobacteriati</taxon>
        <taxon>Methanobacteriota</taxon>
        <taxon>Stenosarchaea group</taxon>
        <taxon>Halobacteria</taxon>
        <taxon>Halobacteriales</taxon>
        <taxon>Halorubellaceae</taxon>
        <taxon>Haloarchaeobius</taxon>
    </lineage>
</organism>
<keyword evidence="3" id="KW-1185">Reference proteome</keyword>
<dbReference type="EMBL" id="FNIA01000018">
    <property type="protein sequence ID" value="SDN16586.1"/>
    <property type="molecule type" value="Genomic_DNA"/>
</dbReference>
<feature type="region of interest" description="Disordered" evidence="1">
    <location>
        <begin position="117"/>
        <end position="137"/>
    </location>
</feature>
<sequence>MLVVSTTGCLTQTIEQRRCGTRQVGGDADIFRITDMNVSGGAIQAAVDVRNGTDDTTLVLRSNGSTETRATPNADGSYELVWERATPDEWTVTFEFHLRNEDGDVVETARYRLACRHRTGTGTVPPASSRSTAADRR</sequence>
<accession>A0A1G9Z7P6</accession>
<gene>
    <name evidence="2" type="ORF">SAMN05192554_11828</name>
</gene>
<dbReference type="RefSeq" id="WP_089735055.1">
    <property type="nucleotide sequence ID" value="NZ_FNIA01000018.1"/>
</dbReference>
<evidence type="ECO:0000313" key="3">
    <source>
        <dbReference type="Proteomes" id="UP000199370"/>
    </source>
</evidence>
<name>A0A1G9Z7P6_9EURY</name>
<evidence type="ECO:0000313" key="2">
    <source>
        <dbReference type="EMBL" id="SDN16586.1"/>
    </source>
</evidence>
<evidence type="ECO:0000256" key="1">
    <source>
        <dbReference type="SAM" id="MobiDB-lite"/>
    </source>
</evidence>
<dbReference type="AlphaFoldDB" id="A0A1G9Z7P6"/>
<reference evidence="2 3" key="1">
    <citation type="submission" date="2016-10" db="EMBL/GenBank/DDBJ databases">
        <authorList>
            <person name="de Groot N.N."/>
        </authorList>
    </citation>
    <scope>NUCLEOTIDE SEQUENCE [LARGE SCALE GENOMIC DNA]</scope>
    <source>
        <strain evidence="3">EB21,IBRC-M 10013,KCTC 4048</strain>
    </source>
</reference>
<protein>
    <submittedName>
        <fullName evidence="2">Uncharacterized protein</fullName>
    </submittedName>
</protein>
<dbReference type="Proteomes" id="UP000199370">
    <property type="component" value="Unassembled WGS sequence"/>
</dbReference>